<dbReference type="Pfam" id="PF12833">
    <property type="entry name" value="HTH_18"/>
    <property type="match status" value="1"/>
</dbReference>
<protein>
    <submittedName>
        <fullName evidence="5">Helix-turn-helix domain-containing protein</fullName>
    </submittedName>
</protein>
<gene>
    <name evidence="5" type="ORF">SAMN02746066_04203</name>
</gene>
<dbReference type="InterPro" id="IPR018062">
    <property type="entry name" value="HTH_AraC-typ_CS"/>
</dbReference>
<dbReference type="EMBL" id="FRCP01000025">
    <property type="protein sequence ID" value="SHM98410.1"/>
    <property type="molecule type" value="Genomic_DNA"/>
</dbReference>
<dbReference type="PROSITE" id="PS01124">
    <property type="entry name" value="HTH_ARAC_FAMILY_2"/>
    <property type="match status" value="1"/>
</dbReference>
<dbReference type="InterPro" id="IPR020449">
    <property type="entry name" value="Tscrpt_reg_AraC-type_HTH"/>
</dbReference>
<dbReference type="AlphaFoldDB" id="A0A1M7N497"/>
<accession>A0A1M7N497</accession>
<keyword evidence="2" id="KW-0238">DNA-binding</keyword>
<feature type="domain" description="HTH araC/xylS-type" evidence="4">
    <location>
        <begin position="190"/>
        <end position="288"/>
    </location>
</feature>
<keyword evidence="6" id="KW-1185">Reference proteome</keyword>
<name>A0A1M7N497_9FIRM</name>
<dbReference type="Gene3D" id="1.10.10.60">
    <property type="entry name" value="Homeodomain-like"/>
    <property type="match status" value="2"/>
</dbReference>
<dbReference type="SMART" id="SM00342">
    <property type="entry name" value="HTH_ARAC"/>
    <property type="match status" value="1"/>
</dbReference>
<dbReference type="GO" id="GO:0003700">
    <property type="term" value="F:DNA-binding transcription factor activity"/>
    <property type="evidence" value="ECO:0007669"/>
    <property type="project" value="InterPro"/>
</dbReference>
<dbReference type="STRING" id="1120996.SAMN02746066_04203"/>
<evidence type="ECO:0000313" key="5">
    <source>
        <dbReference type="EMBL" id="SHM98410.1"/>
    </source>
</evidence>
<evidence type="ECO:0000313" key="6">
    <source>
        <dbReference type="Proteomes" id="UP000184038"/>
    </source>
</evidence>
<keyword evidence="3" id="KW-0804">Transcription</keyword>
<dbReference type="PANTHER" id="PTHR43280:SF28">
    <property type="entry name" value="HTH-TYPE TRANSCRIPTIONAL ACTIVATOR RHAS"/>
    <property type="match status" value="1"/>
</dbReference>
<proteinExistence type="predicted"/>
<dbReference type="PANTHER" id="PTHR43280">
    <property type="entry name" value="ARAC-FAMILY TRANSCRIPTIONAL REGULATOR"/>
    <property type="match status" value="1"/>
</dbReference>
<sequence length="291" mass="33765">MHSIDKIKSLVGENVTKEDLRYVDCYVYDKIGIFIPSMGQCQYAIKPDHTHPSYMFIIYFDPTTYGSVNSVDIEIPDNYYLSIALSPQIKHQDTGPDLLHYYCILIDKQYFESQYLLYASSVPQFNSLQFPLCHDILKTLNIFAFESNKEMKNSDITLTAQSTIITHWLIRSILQENYDLRSISSNYGIARAQHYIEQHLDESITVNSLAALSNMSVAHFNRVFKKEMNMTPIDYLIDIRLTRAKKLLRRYDHSITEISLKCGFNSNAHFSSTFQKKIGITPTEYRNSYPQ</sequence>
<evidence type="ECO:0000256" key="3">
    <source>
        <dbReference type="ARBA" id="ARBA00023163"/>
    </source>
</evidence>
<dbReference type="PRINTS" id="PR00032">
    <property type="entry name" value="HTHARAC"/>
</dbReference>
<dbReference type="InterPro" id="IPR018060">
    <property type="entry name" value="HTH_AraC"/>
</dbReference>
<evidence type="ECO:0000259" key="4">
    <source>
        <dbReference type="PROSITE" id="PS01124"/>
    </source>
</evidence>
<organism evidence="5 6">
    <name type="scientific">Anaerosporobacter mobilis DSM 15930</name>
    <dbReference type="NCBI Taxonomy" id="1120996"/>
    <lineage>
        <taxon>Bacteria</taxon>
        <taxon>Bacillati</taxon>
        <taxon>Bacillota</taxon>
        <taxon>Clostridia</taxon>
        <taxon>Lachnospirales</taxon>
        <taxon>Lachnospiraceae</taxon>
        <taxon>Anaerosporobacter</taxon>
    </lineage>
</organism>
<dbReference type="SUPFAM" id="SSF46689">
    <property type="entry name" value="Homeodomain-like"/>
    <property type="match status" value="2"/>
</dbReference>
<dbReference type="Proteomes" id="UP000184038">
    <property type="component" value="Unassembled WGS sequence"/>
</dbReference>
<evidence type="ECO:0000256" key="2">
    <source>
        <dbReference type="ARBA" id="ARBA00023125"/>
    </source>
</evidence>
<dbReference type="OrthoDB" id="9791615at2"/>
<evidence type="ECO:0000256" key="1">
    <source>
        <dbReference type="ARBA" id="ARBA00023015"/>
    </source>
</evidence>
<dbReference type="GO" id="GO:0043565">
    <property type="term" value="F:sequence-specific DNA binding"/>
    <property type="evidence" value="ECO:0007669"/>
    <property type="project" value="InterPro"/>
</dbReference>
<reference evidence="5 6" key="1">
    <citation type="submission" date="2016-11" db="EMBL/GenBank/DDBJ databases">
        <authorList>
            <person name="Jaros S."/>
            <person name="Januszkiewicz K."/>
            <person name="Wedrychowicz H."/>
        </authorList>
    </citation>
    <scope>NUCLEOTIDE SEQUENCE [LARGE SCALE GENOMIC DNA]</scope>
    <source>
        <strain evidence="5 6">DSM 15930</strain>
    </source>
</reference>
<dbReference type="InterPro" id="IPR009057">
    <property type="entry name" value="Homeodomain-like_sf"/>
</dbReference>
<dbReference type="PROSITE" id="PS00041">
    <property type="entry name" value="HTH_ARAC_FAMILY_1"/>
    <property type="match status" value="1"/>
</dbReference>
<keyword evidence="1" id="KW-0805">Transcription regulation</keyword>
<dbReference type="RefSeq" id="WP_084139409.1">
    <property type="nucleotide sequence ID" value="NZ_FRCP01000025.1"/>
</dbReference>